<feature type="region of interest" description="Disordered" evidence="2">
    <location>
        <begin position="117"/>
        <end position="138"/>
    </location>
</feature>
<protein>
    <submittedName>
        <fullName evidence="4">Site-specific recombinase XerD</fullName>
    </submittedName>
</protein>
<dbReference type="PANTHER" id="PTHR30349:SF81">
    <property type="entry name" value="TYROSINE RECOMBINASE XERC"/>
    <property type="match status" value="1"/>
</dbReference>
<dbReference type="InterPro" id="IPR002104">
    <property type="entry name" value="Integrase_catalytic"/>
</dbReference>
<keyword evidence="1" id="KW-0233">DNA recombination</keyword>
<evidence type="ECO:0000259" key="3">
    <source>
        <dbReference type="PROSITE" id="PS51898"/>
    </source>
</evidence>
<evidence type="ECO:0000313" key="5">
    <source>
        <dbReference type="Proteomes" id="UP000199361"/>
    </source>
</evidence>
<evidence type="ECO:0000313" key="4">
    <source>
        <dbReference type="EMBL" id="SEU34777.1"/>
    </source>
</evidence>
<evidence type="ECO:0000256" key="2">
    <source>
        <dbReference type="SAM" id="MobiDB-lite"/>
    </source>
</evidence>
<dbReference type="PANTHER" id="PTHR30349">
    <property type="entry name" value="PHAGE INTEGRASE-RELATED"/>
    <property type="match status" value="1"/>
</dbReference>
<name>A0A1I0L6Q9_9ACTN</name>
<dbReference type="PROSITE" id="PS51898">
    <property type="entry name" value="TYR_RECOMBINASE"/>
    <property type="match status" value="1"/>
</dbReference>
<feature type="compositionally biased region" description="Basic and acidic residues" evidence="2">
    <location>
        <begin position="128"/>
        <end position="138"/>
    </location>
</feature>
<dbReference type="Gene3D" id="1.10.443.10">
    <property type="entry name" value="Intergrase catalytic core"/>
    <property type="match status" value="1"/>
</dbReference>
<dbReference type="EMBL" id="FOHX01000012">
    <property type="protein sequence ID" value="SEU34777.1"/>
    <property type="molecule type" value="Genomic_DNA"/>
</dbReference>
<accession>A0A1I0L6Q9</accession>
<dbReference type="AlphaFoldDB" id="A0A1I0L6Q9"/>
<dbReference type="Pfam" id="PF00589">
    <property type="entry name" value="Phage_integrase"/>
    <property type="match status" value="1"/>
</dbReference>
<dbReference type="SUPFAM" id="SSF56349">
    <property type="entry name" value="DNA breaking-rejoining enzymes"/>
    <property type="match status" value="1"/>
</dbReference>
<organism evidence="4 5">
    <name type="scientific">Nonomuraea wenchangensis</name>
    <dbReference type="NCBI Taxonomy" id="568860"/>
    <lineage>
        <taxon>Bacteria</taxon>
        <taxon>Bacillati</taxon>
        <taxon>Actinomycetota</taxon>
        <taxon>Actinomycetes</taxon>
        <taxon>Streptosporangiales</taxon>
        <taxon>Streptosporangiaceae</taxon>
        <taxon>Nonomuraea</taxon>
    </lineage>
</organism>
<reference evidence="4 5" key="1">
    <citation type="submission" date="2016-10" db="EMBL/GenBank/DDBJ databases">
        <authorList>
            <person name="de Groot N.N."/>
        </authorList>
    </citation>
    <scope>NUCLEOTIDE SEQUENCE [LARGE SCALE GENOMIC DNA]</scope>
    <source>
        <strain evidence="4 5">CGMCC 4.5598</strain>
    </source>
</reference>
<evidence type="ECO:0000256" key="1">
    <source>
        <dbReference type="ARBA" id="ARBA00023172"/>
    </source>
</evidence>
<dbReference type="InterPro" id="IPR011010">
    <property type="entry name" value="DNA_brk_join_enz"/>
</dbReference>
<proteinExistence type="predicted"/>
<feature type="region of interest" description="Disordered" evidence="2">
    <location>
        <begin position="331"/>
        <end position="353"/>
    </location>
</feature>
<dbReference type="InterPro" id="IPR050090">
    <property type="entry name" value="Tyrosine_recombinase_XerCD"/>
</dbReference>
<feature type="region of interest" description="Disordered" evidence="2">
    <location>
        <begin position="51"/>
        <end position="83"/>
    </location>
</feature>
<dbReference type="InterPro" id="IPR013762">
    <property type="entry name" value="Integrase-like_cat_sf"/>
</dbReference>
<dbReference type="CDD" id="cd00397">
    <property type="entry name" value="DNA_BRE_C"/>
    <property type="match status" value="1"/>
</dbReference>
<dbReference type="GO" id="GO:0015074">
    <property type="term" value="P:DNA integration"/>
    <property type="evidence" value="ECO:0007669"/>
    <property type="project" value="InterPro"/>
</dbReference>
<feature type="domain" description="Tyr recombinase" evidence="3">
    <location>
        <begin position="149"/>
        <end position="329"/>
    </location>
</feature>
<sequence>MDLLRWWRFLWALDIEWNRATRADARDFTRWMQIANKPQRLHWRHRNAGYSEKTAPKPRMTRKKIPGTPNAITGKASPGPQYAARTRAHCETVLRTFYDFHLDEGTGPIINPFPLDRSRRSSRANAHHKPDQPFKSERAGRYRPVIPKRAPRRIPDEMFNALFAALRHNRDRALLAFWVSNAARAEELLTSRQRDALPGQQLVGVIRKGTRAYQQLPCSTDAFVWLRLYQEEARRDGVPHGKNLPLWWTLRLPWRPLNYDAARAMFNRTNDLLGANWTLHDLRHTASYRLARDPNMPLTDVQWVLGHAHLTTTQLYLPASQDEVIERVRAHHARRAEQRDRPPAPPAPGYNSDSMKTLFGNSW</sequence>
<keyword evidence="5" id="KW-1185">Reference proteome</keyword>
<dbReference type="GO" id="GO:0003677">
    <property type="term" value="F:DNA binding"/>
    <property type="evidence" value="ECO:0007669"/>
    <property type="project" value="InterPro"/>
</dbReference>
<gene>
    <name evidence="4" type="ORF">SAMN05421811_112116</name>
</gene>
<dbReference type="STRING" id="568860.SAMN05421811_112116"/>
<dbReference type="GO" id="GO:0006310">
    <property type="term" value="P:DNA recombination"/>
    <property type="evidence" value="ECO:0007669"/>
    <property type="project" value="UniProtKB-KW"/>
</dbReference>
<dbReference type="Proteomes" id="UP000199361">
    <property type="component" value="Unassembled WGS sequence"/>
</dbReference>